<dbReference type="SUPFAM" id="SSF50998">
    <property type="entry name" value="Quinoprotein alcohol dehydrogenase-like"/>
    <property type="match status" value="1"/>
</dbReference>
<evidence type="ECO:0000256" key="1">
    <source>
        <dbReference type="ARBA" id="ARBA00022574"/>
    </source>
</evidence>
<dbReference type="PRINTS" id="PR00320">
    <property type="entry name" value="GPROTEINBRPT"/>
</dbReference>
<evidence type="ECO:0000256" key="3">
    <source>
        <dbReference type="PROSITE-ProRule" id="PRU00221"/>
    </source>
</evidence>
<dbReference type="PROSITE" id="PS50294">
    <property type="entry name" value="WD_REPEATS_REGION"/>
    <property type="match status" value="1"/>
</dbReference>
<evidence type="ECO:0000256" key="2">
    <source>
        <dbReference type="ARBA" id="ARBA00022737"/>
    </source>
</evidence>
<dbReference type="GO" id="GO:0006364">
    <property type="term" value="P:rRNA processing"/>
    <property type="evidence" value="ECO:0007669"/>
    <property type="project" value="TreeGrafter"/>
</dbReference>
<dbReference type="InterPro" id="IPR015943">
    <property type="entry name" value="WD40/YVTN_repeat-like_dom_sf"/>
</dbReference>
<dbReference type="GO" id="GO:0120330">
    <property type="term" value="C:rixosome complex"/>
    <property type="evidence" value="ECO:0007669"/>
    <property type="project" value="TreeGrafter"/>
</dbReference>
<dbReference type="GO" id="GO:0005656">
    <property type="term" value="C:nuclear pre-replicative complex"/>
    <property type="evidence" value="ECO:0007669"/>
    <property type="project" value="TreeGrafter"/>
</dbReference>
<dbReference type="OMA" id="RVWSMIS"/>
<dbReference type="OrthoDB" id="756370at2759"/>
<comment type="caution">
    <text evidence="4">The sequence shown here is derived from an EMBL/GenBank/DDBJ whole genome shotgun (WGS) entry which is preliminary data.</text>
</comment>
<feature type="repeat" description="WD" evidence="3">
    <location>
        <begin position="147"/>
        <end position="180"/>
    </location>
</feature>
<evidence type="ECO:0000313" key="5">
    <source>
        <dbReference type="Proteomes" id="UP000655225"/>
    </source>
</evidence>
<proteinExistence type="predicted"/>
<name>A0A834ZCR8_TETSI</name>
<sequence length="298" mass="32296">MDPNLHQYPDGRIYGSARELFVREREMEREALVVCSDKSMGAGITVWDMDTGDHLFHIPTCASPPHGLLCLRNQFLAASQVHKHGSFGGGSIFIWPLNKPQALLRSYPIEAIGPVSCTKDGIYLVGGAPSGNAYVWEVSSGRLLKNWRAHHKSLNCLVFSDDNSLLVSGSDDGVVRVWSMISMLDMADCGSLPSFLYSWSEHRSSITGLLPTLGSSSSVLVSSSLDGTYKVWDLISGRLLRSHAFSQAITAIALDPGEQLLFSGSADGKIFANALDIGLEENPSAVSEDLQMVLTGHK</sequence>
<dbReference type="AlphaFoldDB" id="A0A834ZCR8"/>
<evidence type="ECO:0000313" key="4">
    <source>
        <dbReference type="EMBL" id="KAF8399922.1"/>
    </source>
</evidence>
<dbReference type="InterPro" id="IPR020472">
    <property type="entry name" value="WD40_PAC1"/>
</dbReference>
<keyword evidence="1 3" id="KW-0853">WD repeat</keyword>
<dbReference type="GO" id="GO:0006261">
    <property type="term" value="P:DNA-templated DNA replication"/>
    <property type="evidence" value="ECO:0007669"/>
    <property type="project" value="TreeGrafter"/>
</dbReference>
<feature type="repeat" description="WD" evidence="3">
    <location>
        <begin position="216"/>
        <end position="242"/>
    </location>
</feature>
<dbReference type="PANTHER" id="PTHR18763">
    <property type="entry name" value="WD-REPEAT PROTEIN 18"/>
    <property type="match status" value="1"/>
</dbReference>
<dbReference type="PANTHER" id="PTHR18763:SF4">
    <property type="entry name" value="PROTEIN ROOT INITIATION DEFECTIVE 3-LIKE"/>
    <property type="match status" value="1"/>
</dbReference>
<accession>A0A834ZCR8</accession>
<dbReference type="PROSITE" id="PS50082">
    <property type="entry name" value="WD_REPEATS_2"/>
    <property type="match status" value="2"/>
</dbReference>
<dbReference type="Gene3D" id="2.130.10.10">
    <property type="entry name" value="YVTN repeat-like/Quinoprotein amine dehydrogenase"/>
    <property type="match status" value="2"/>
</dbReference>
<dbReference type="Pfam" id="PF00400">
    <property type="entry name" value="WD40"/>
    <property type="match status" value="3"/>
</dbReference>
<gene>
    <name evidence="4" type="ORF">HHK36_015792</name>
</gene>
<dbReference type="EMBL" id="JABCRI010000010">
    <property type="protein sequence ID" value="KAF8399922.1"/>
    <property type="molecule type" value="Genomic_DNA"/>
</dbReference>
<protein>
    <submittedName>
        <fullName evidence="4">Uncharacterized protein</fullName>
    </submittedName>
</protein>
<dbReference type="InterPro" id="IPR011047">
    <property type="entry name" value="Quinoprotein_ADH-like_sf"/>
</dbReference>
<dbReference type="InterPro" id="IPR045227">
    <property type="entry name" value="WDR18/Ipi3/RID3"/>
</dbReference>
<dbReference type="Proteomes" id="UP000655225">
    <property type="component" value="Unassembled WGS sequence"/>
</dbReference>
<dbReference type="InterPro" id="IPR001680">
    <property type="entry name" value="WD40_rpt"/>
</dbReference>
<keyword evidence="2" id="KW-0677">Repeat</keyword>
<keyword evidence="5" id="KW-1185">Reference proteome</keyword>
<reference evidence="4 5" key="1">
    <citation type="submission" date="2020-04" db="EMBL/GenBank/DDBJ databases">
        <title>Plant Genome Project.</title>
        <authorList>
            <person name="Zhang R.-G."/>
        </authorList>
    </citation>
    <scope>NUCLEOTIDE SEQUENCE [LARGE SCALE GENOMIC DNA]</scope>
    <source>
        <strain evidence="4">YNK0</strain>
        <tissue evidence="4">Leaf</tissue>
    </source>
</reference>
<organism evidence="4 5">
    <name type="scientific">Tetracentron sinense</name>
    <name type="common">Spur-leaf</name>
    <dbReference type="NCBI Taxonomy" id="13715"/>
    <lineage>
        <taxon>Eukaryota</taxon>
        <taxon>Viridiplantae</taxon>
        <taxon>Streptophyta</taxon>
        <taxon>Embryophyta</taxon>
        <taxon>Tracheophyta</taxon>
        <taxon>Spermatophyta</taxon>
        <taxon>Magnoliopsida</taxon>
        <taxon>Trochodendrales</taxon>
        <taxon>Trochodendraceae</taxon>
        <taxon>Tetracentron</taxon>
    </lineage>
</organism>
<dbReference type="SMART" id="SM00320">
    <property type="entry name" value="WD40"/>
    <property type="match status" value="4"/>
</dbReference>